<evidence type="ECO:0000313" key="1">
    <source>
        <dbReference type="EMBL" id="GAA2073066.1"/>
    </source>
</evidence>
<protein>
    <submittedName>
        <fullName evidence="1">Streptomycin 6-kinase</fullName>
    </submittedName>
</protein>
<gene>
    <name evidence="1" type="ORF">GCM10009821_09110</name>
</gene>
<dbReference type="EMBL" id="BAAAPY010000002">
    <property type="protein sequence ID" value="GAA2073066.1"/>
    <property type="molecule type" value="Genomic_DNA"/>
</dbReference>
<dbReference type="Pfam" id="PF04655">
    <property type="entry name" value="APH_6_hur"/>
    <property type="match status" value="1"/>
</dbReference>
<sequence length="315" mass="34488">MSGAAALVPEPLRRSARDRGPSWAAFVEGLPGVLTDLLASWDLEPDGPAQHGQVAMVLPVRGPQRQEWSLKIGHVDVESAHEHLTLDTWDGRSAVRLLRADPRRGALLLERAGPRDLTSLPVLQACEVVADLVDQLHVPAPGRLPLLSELVAGWSADLQARGTRLPVPRRLLDQAVALGRAFATDPATDGVTLHGDLHDTNVLASRRGDGLDEWLAIDPKGISGDPHYEPAPMLWNRWEEVLAANDARFAIRRRFHTFVDVAGLDEERARDWVVVRTMDAALGAVEAADLALRDLDARDRRWITTCITVAKAVQD</sequence>
<dbReference type="InterPro" id="IPR006748">
    <property type="entry name" value="NH2Glyco/OHUrea_AB-resist_kin"/>
</dbReference>
<organism evidence="1 2">
    <name type="scientific">Aeromicrobium halocynthiae</name>
    <dbReference type="NCBI Taxonomy" id="560557"/>
    <lineage>
        <taxon>Bacteria</taxon>
        <taxon>Bacillati</taxon>
        <taxon>Actinomycetota</taxon>
        <taxon>Actinomycetes</taxon>
        <taxon>Propionibacteriales</taxon>
        <taxon>Nocardioidaceae</taxon>
        <taxon>Aeromicrobium</taxon>
    </lineage>
</organism>
<comment type="caution">
    <text evidence="1">The sequence shown here is derived from an EMBL/GenBank/DDBJ whole genome shotgun (WGS) entry which is preliminary data.</text>
</comment>
<name>A0ABN2VYI8_9ACTN</name>
<accession>A0ABN2VYI8</accession>
<dbReference type="Proteomes" id="UP001501480">
    <property type="component" value="Unassembled WGS sequence"/>
</dbReference>
<dbReference type="InterPro" id="IPR011009">
    <property type="entry name" value="Kinase-like_dom_sf"/>
</dbReference>
<reference evidence="1 2" key="1">
    <citation type="journal article" date="2019" name="Int. J. Syst. Evol. Microbiol.">
        <title>The Global Catalogue of Microorganisms (GCM) 10K type strain sequencing project: providing services to taxonomists for standard genome sequencing and annotation.</title>
        <authorList>
            <consortium name="The Broad Institute Genomics Platform"/>
            <consortium name="The Broad Institute Genome Sequencing Center for Infectious Disease"/>
            <person name="Wu L."/>
            <person name="Ma J."/>
        </authorList>
    </citation>
    <scope>NUCLEOTIDE SEQUENCE [LARGE SCALE GENOMIC DNA]</scope>
    <source>
        <strain evidence="1 2">JCM 15749</strain>
    </source>
</reference>
<evidence type="ECO:0000313" key="2">
    <source>
        <dbReference type="Proteomes" id="UP001501480"/>
    </source>
</evidence>
<keyword evidence="2" id="KW-1185">Reference proteome</keyword>
<dbReference type="RefSeq" id="WP_344325015.1">
    <property type="nucleotide sequence ID" value="NZ_BAAAPY010000002.1"/>
</dbReference>
<dbReference type="SUPFAM" id="SSF56112">
    <property type="entry name" value="Protein kinase-like (PK-like)"/>
    <property type="match status" value="1"/>
</dbReference>
<proteinExistence type="predicted"/>